<organism evidence="1 2">
    <name type="scientific">Candidatus Muproteobacteria bacterium RBG_16_60_9</name>
    <dbReference type="NCBI Taxonomy" id="1817755"/>
    <lineage>
        <taxon>Bacteria</taxon>
        <taxon>Pseudomonadati</taxon>
        <taxon>Pseudomonadota</taxon>
        <taxon>Candidatus Muproteobacteria</taxon>
    </lineage>
</organism>
<dbReference type="GO" id="GO:0004177">
    <property type="term" value="F:aminopeptidase activity"/>
    <property type="evidence" value="ECO:0007669"/>
    <property type="project" value="TreeGrafter"/>
</dbReference>
<dbReference type="Proteomes" id="UP000179076">
    <property type="component" value="Unassembled WGS sequence"/>
</dbReference>
<dbReference type="Gene3D" id="3.40.390.10">
    <property type="entry name" value="Collagenase (Catalytic Domain)"/>
    <property type="match status" value="1"/>
</dbReference>
<dbReference type="InterPro" id="IPR024079">
    <property type="entry name" value="MetalloPept_cat_dom_sf"/>
</dbReference>
<reference evidence="1 2" key="1">
    <citation type="journal article" date="2016" name="Nat. Commun.">
        <title>Thousands of microbial genomes shed light on interconnected biogeochemical processes in an aquifer system.</title>
        <authorList>
            <person name="Anantharaman K."/>
            <person name="Brown C.T."/>
            <person name="Hug L.A."/>
            <person name="Sharon I."/>
            <person name="Castelle C.J."/>
            <person name="Probst A.J."/>
            <person name="Thomas B.C."/>
            <person name="Singh A."/>
            <person name="Wilkins M.J."/>
            <person name="Karaoz U."/>
            <person name="Brodie E.L."/>
            <person name="Williams K.H."/>
            <person name="Hubbard S.S."/>
            <person name="Banfield J.F."/>
        </authorList>
    </citation>
    <scope>NUCLEOTIDE SEQUENCE [LARGE SCALE GENOMIC DNA]</scope>
</reference>
<dbReference type="SUPFAM" id="SSF55486">
    <property type="entry name" value="Metalloproteases ('zincins'), catalytic domain"/>
    <property type="match status" value="1"/>
</dbReference>
<dbReference type="GO" id="GO:0008237">
    <property type="term" value="F:metallopeptidase activity"/>
    <property type="evidence" value="ECO:0007669"/>
    <property type="project" value="InterPro"/>
</dbReference>
<sequence>MWKLFPARRTHITDRHWSQALALCGYAQALNPADRVRLRELATQFLATKSFDGAAGFEPTPAACTAIALKACVPILNLGIDYYEGWSDIVIYPTDFRVHDEFVDHAGVVHRDARELCGQSLSQGPMVLSWDAVAADRQAPDRDVVIHECAHKLDILNGAPNGFPPLHPHMSTKRWSQTFNDAYERFANSVETDAETGLDPYAATDPAEFFAVASETFFTEPAILQNDFAPVYAELADFYRQDPIRVSSADT</sequence>
<evidence type="ECO:0008006" key="3">
    <source>
        <dbReference type="Google" id="ProtNLM"/>
    </source>
</evidence>
<dbReference type="AlphaFoldDB" id="A0A1F6VH44"/>
<proteinExistence type="predicted"/>
<evidence type="ECO:0000313" key="1">
    <source>
        <dbReference type="EMBL" id="OGI68934.1"/>
    </source>
</evidence>
<comment type="caution">
    <text evidence="1">The sequence shown here is derived from an EMBL/GenBank/DDBJ whole genome shotgun (WGS) entry which is preliminary data.</text>
</comment>
<evidence type="ECO:0000313" key="2">
    <source>
        <dbReference type="Proteomes" id="UP000179076"/>
    </source>
</evidence>
<accession>A0A1F6VH44</accession>
<gene>
    <name evidence="1" type="ORF">A2W18_04530</name>
</gene>
<name>A0A1F6VH44_9PROT</name>
<dbReference type="Pfam" id="PF06167">
    <property type="entry name" value="Peptidase_M90"/>
    <property type="match status" value="1"/>
</dbReference>
<dbReference type="EMBL" id="MFSP01000032">
    <property type="protein sequence ID" value="OGI68934.1"/>
    <property type="molecule type" value="Genomic_DNA"/>
</dbReference>
<dbReference type="InterPro" id="IPR042252">
    <property type="entry name" value="MtfA_N"/>
</dbReference>
<dbReference type="Gene3D" id="1.10.472.150">
    <property type="entry name" value="Glucose-regulated metallo-peptidase M90, N-terminal domain"/>
    <property type="match status" value="1"/>
</dbReference>
<dbReference type="PANTHER" id="PTHR30164">
    <property type="entry name" value="MTFA PEPTIDASE"/>
    <property type="match status" value="1"/>
</dbReference>
<dbReference type="GO" id="GO:0005829">
    <property type="term" value="C:cytosol"/>
    <property type="evidence" value="ECO:0007669"/>
    <property type="project" value="TreeGrafter"/>
</dbReference>
<dbReference type="PANTHER" id="PTHR30164:SF2">
    <property type="entry name" value="PROTEIN MTFA"/>
    <property type="match status" value="1"/>
</dbReference>
<protein>
    <recommendedName>
        <fullName evidence="3">Zinc-dependent peptidase</fullName>
    </recommendedName>
</protein>
<dbReference type="InterPro" id="IPR010384">
    <property type="entry name" value="MtfA_fam"/>
</dbReference>
<dbReference type="CDD" id="cd20169">
    <property type="entry name" value="Peptidase_M90_mtfA"/>
    <property type="match status" value="1"/>
</dbReference>